<feature type="region of interest" description="Disordered" evidence="5">
    <location>
        <begin position="253"/>
        <end position="276"/>
    </location>
</feature>
<evidence type="ECO:0000256" key="1">
    <source>
        <dbReference type="ARBA" id="ARBA00022723"/>
    </source>
</evidence>
<reference evidence="7" key="1">
    <citation type="submission" date="2019-03" db="EMBL/GenBank/DDBJ databases">
        <title>Long read genome sequence of the mycoparasitic Pythium oligandrum ATCC 38472 isolated from sugarbeet rhizosphere.</title>
        <authorList>
            <person name="Gaulin E."/>
        </authorList>
    </citation>
    <scope>NUCLEOTIDE SEQUENCE</scope>
    <source>
        <strain evidence="7">ATCC 38472_TT</strain>
    </source>
</reference>
<feature type="coiled-coil region" evidence="4">
    <location>
        <begin position="283"/>
        <end position="310"/>
    </location>
</feature>
<dbReference type="Proteomes" id="UP000794436">
    <property type="component" value="Unassembled WGS sequence"/>
</dbReference>
<evidence type="ECO:0000256" key="4">
    <source>
        <dbReference type="SAM" id="Coils"/>
    </source>
</evidence>
<gene>
    <name evidence="7" type="ORF">Poli38472_003623</name>
</gene>
<dbReference type="InterPro" id="IPR003656">
    <property type="entry name" value="Znf_BED"/>
</dbReference>
<feature type="domain" description="BED-type" evidence="6">
    <location>
        <begin position="32"/>
        <end position="60"/>
    </location>
</feature>
<dbReference type="GO" id="GO:0008270">
    <property type="term" value="F:zinc ion binding"/>
    <property type="evidence" value="ECO:0007669"/>
    <property type="project" value="UniProtKB-KW"/>
</dbReference>
<sequence length="362" mass="41286">MTAIYSYAPRANALIVSFLYERGSPERPDERRCVVCGKDIAQQLTSGYSNLLHHLEHKHKSFRAVVEVCIAMNKMKATPDMFPADEGASPAVKSEVDATETVRMLQAAFRPAPPRAEHYTTKDAQALLSYLEEVLPTSSSDWDRVRELYNETYAKPNGRSIRPMSSIHSKYYNLLAVRARNDKGNPEVERARKIRDRIRELGGAPRGRPSKRPLHTQAFPSARPTTVSSVSDEQHSDDETIPDEEMAAIAAADPDFNSEPECSPSQQKRPRRTETNLHKQDFQDMILARMESMENKIKRLQRKVRHLDESLYQETVRSNALQRQLAECKFRLSSRQTAHQETDDQTFSIERDDTGANRNQET</sequence>
<keyword evidence="1" id="KW-0479">Metal-binding</keyword>
<feature type="compositionally biased region" description="Basic and acidic residues" evidence="5">
    <location>
        <begin position="349"/>
        <end position="362"/>
    </location>
</feature>
<dbReference type="AlphaFoldDB" id="A0A8K1CP67"/>
<keyword evidence="2" id="KW-0863">Zinc-finger</keyword>
<name>A0A8K1CP67_PYTOL</name>
<feature type="compositionally biased region" description="Basic and acidic residues" evidence="5">
    <location>
        <begin position="182"/>
        <end position="191"/>
    </location>
</feature>
<evidence type="ECO:0000313" key="8">
    <source>
        <dbReference type="Proteomes" id="UP000794436"/>
    </source>
</evidence>
<keyword evidence="8" id="KW-1185">Reference proteome</keyword>
<dbReference type="GO" id="GO:0003677">
    <property type="term" value="F:DNA binding"/>
    <property type="evidence" value="ECO:0007669"/>
    <property type="project" value="InterPro"/>
</dbReference>
<feature type="region of interest" description="Disordered" evidence="5">
    <location>
        <begin position="182"/>
        <end position="239"/>
    </location>
</feature>
<dbReference type="Pfam" id="PF02892">
    <property type="entry name" value="zf-BED"/>
    <property type="match status" value="1"/>
</dbReference>
<feature type="region of interest" description="Disordered" evidence="5">
    <location>
        <begin position="333"/>
        <end position="362"/>
    </location>
</feature>
<accession>A0A8K1CP67</accession>
<evidence type="ECO:0000256" key="3">
    <source>
        <dbReference type="ARBA" id="ARBA00022833"/>
    </source>
</evidence>
<evidence type="ECO:0000259" key="6">
    <source>
        <dbReference type="Pfam" id="PF02892"/>
    </source>
</evidence>
<proteinExistence type="predicted"/>
<evidence type="ECO:0000313" key="7">
    <source>
        <dbReference type="EMBL" id="TMW65858.1"/>
    </source>
</evidence>
<dbReference type="OrthoDB" id="99432at2759"/>
<evidence type="ECO:0000256" key="2">
    <source>
        <dbReference type="ARBA" id="ARBA00022771"/>
    </source>
</evidence>
<comment type="caution">
    <text evidence="7">The sequence shown here is derived from an EMBL/GenBank/DDBJ whole genome shotgun (WGS) entry which is preliminary data.</text>
</comment>
<keyword evidence="3" id="KW-0862">Zinc</keyword>
<protein>
    <recommendedName>
        <fullName evidence="6">BED-type domain-containing protein</fullName>
    </recommendedName>
</protein>
<organism evidence="7 8">
    <name type="scientific">Pythium oligandrum</name>
    <name type="common">Mycoparasitic fungus</name>
    <dbReference type="NCBI Taxonomy" id="41045"/>
    <lineage>
        <taxon>Eukaryota</taxon>
        <taxon>Sar</taxon>
        <taxon>Stramenopiles</taxon>
        <taxon>Oomycota</taxon>
        <taxon>Peronosporomycetes</taxon>
        <taxon>Pythiales</taxon>
        <taxon>Pythiaceae</taxon>
        <taxon>Pythium</taxon>
    </lineage>
</organism>
<keyword evidence="4" id="KW-0175">Coiled coil</keyword>
<dbReference type="EMBL" id="SPLM01000036">
    <property type="protein sequence ID" value="TMW65858.1"/>
    <property type="molecule type" value="Genomic_DNA"/>
</dbReference>
<evidence type="ECO:0000256" key="5">
    <source>
        <dbReference type="SAM" id="MobiDB-lite"/>
    </source>
</evidence>